<reference evidence="2 3" key="1">
    <citation type="submission" date="2014-04" db="EMBL/GenBank/DDBJ databases">
        <title>Evolutionary Origins and Diversification of the Mycorrhizal Mutualists.</title>
        <authorList>
            <consortium name="DOE Joint Genome Institute"/>
            <consortium name="Mycorrhizal Genomics Consortium"/>
            <person name="Kohler A."/>
            <person name="Kuo A."/>
            <person name="Nagy L.G."/>
            <person name="Floudas D."/>
            <person name="Copeland A."/>
            <person name="Barry K.W."/>
            <person name="Cichocki N."/>
            <person name="Veneault-Fourrey C."/>
            <person name="LaButti K."/>
            <person name="Lindquist E.A."/>
            <person name="Lipzen A."/>
            <person name="Lundell T."/>
            <person name="Morin E."/>
            <person name="Murat C."/>
            <person name="Riley R."/>
            <person name="Ohm R."/>
            <person name="Sun H."/>
            <person name="Tunlid A."/>
            <person name="Henrissat B."/>
            <person name="Grigoriev I.V."/>
            <person name="Hibbett D.S."/>
            <person name="Martin F."/>
        </authorList>
    </citation>
    <scope>NUCLEOTIDE SEQUENCE [LARGE SCALE GENOMIC DNA]</scope>
    <source>
        <strain evidence="2 3">Koide BX008</strain>
    </source>
</reference>
<evidence type="ECO:0000313" key="2">
    <source>
        <dbReference type="EMBL" id="KIL71364.1"/>
    </source>
</evidence>
<organism evidence="2 3">
    <name type="scientific">Amanita muscaria (strain Koide BX008)</name>
    <dbReference type="NCBI Taxonomy" id="946122"/>
    <lineage>
        <taxon>Eukaryota</taxon>
        <taxon>Fungi</taxon>
        <taxon>Dikarya</taxon>
        <taxon>Basidiomycota</taxon>
        <taxon>Agaricomycotina</taxon>
        <taxon>Agaricomycetes</taxon>
        <taxon>Agaricomycetidae</taxon>
        <taxon>Agaricales</taxon>
        <taxon>Pluteineae</taxon>
        <taxon>Amanitaceae</taxon>
        <taxon>Amanita</taxon>
    </lineage>
</organism>
<dbReference type="InParanoid" id="A0A0C2TVK5"/>
<feature type="compositionally biased region" description="Low complexity" evidence="1">
    <location>
        <begin position="532"/>
        <end position="556"/>
    </location>
</feature>
<feature type="compositionally biased region" description="Polar residues" evidence="1">
    <location>
        <begin position="557"/>
        <end position="567"/>
    </location>
</feature>
<feature type="compositionally biased region" description="Pro residues" evidence="1">
    <location>
        <begin position="292"/>
        <end position="302"/>
    </location>
</feature>
<dbReference type="AlphaFoldDB" id="A0A0C2TVK5"/>
<gene>
    <name evidence="2" type="ORF">M378DRAFT_213074</name>
</gene>
<name>A0A0C2TVK5_AMAMK</name>
<evidence type="ECO:0000256" key="1">
    <source>
        <dbReference type="SAM" id="MobiDB-lite"/>
    </source>
</evidence>
<feature type="compositionally biased region" description="Polar residues" evidence="1">
    <location>
        <begin position="599"/>
        <end position="610"/>
    </location>
</feature>
<evidence type="ECO:0000313" key="3">
    <source>
        <dbReference type="Proteomes" id="UP000054549"/>
    </source>
</evidence>
<protein>
    <submittedName>
        <fullName evidence="2">Uncharacterized protein</fullName>
    </submittedName>
</protein>
<dbReference type="STRING" id="946122.A0A0C2TVK5"/>
<feature type="region of interest" description="Disordered" evidence="1">
    <location>
        <begin position="1"/>
        <end position="610"/>
    </location>
</feature>
<feature type="compositionally biased region" description="Basic and acidic residues" evidence="1">
    <location>
        <begin position="484"/>
        <end position="494"/>
    </location>
</feature>
<dbReference type="OrthoDB" id="2687738at2759"/>
<feature type="compositionally biased region" description="Polar residues" evidence="1">
    <location>
        <begin position="207"/>
        <end position="245"/>
    </location>
</feature>
<feature type="compositionally biased region" description="Low complexity" evidence="1">
    <location>
        <begin position="453"/>
        <end position="471"/>
    </location>
</feature>
<feature type="compositionally biased region" description="Low complexity" evidence="1">
    <location>
        <begin position="386"/>
        <end position="400"/>
    </location>
</feature>
<sequence>MPRFLGLFSRKAKHTNDTSSANGSDDHDSSVSGSPNASGYLGWDKSVSPSPSRPTLPGAARSVQSHSSPAHGERSTVYPSSPSPSTASTSKLRLPFGRKRQPSPSPASPRSTASVNATETNTVQHRAFQTGPRPSLDRERDSFSSDGALTELRRLRPPPSKSAIFAAYADPQGALSTRSLPNEASQPFSLQDSAQPSAASDVHGPSSEVSTTKSAPNSAKKSFFSWTRSNQPTQVAKSRSKSTPPLQVAQEPKTDPLLDLSDSSFNLKSFRHVGPSSSLDIQVPTPALDVPSPSPSPLPRPRGPSVGESSQRISVGAFREAQARRSMAGSPVPSPRSSSPFTAPPAPQEPGGANGRASPRLGPGRTSFLFDTKSDDHSSPQIKNRSALASDSDADTSSADGESDDDSDYERTVTQRGVWTGKIKAKSELGHMSSRDEHVETRSEAHSCLPRQRASASTSAATPSAAAKRASILANSSSKGPVAEYKRTSQHIRESVYSNPGTSAPPSAFLMKQPTRPTSPASDSSDDDDDAPLATLVPPRRPGSALSSASGSSHPSVQNSTRTTSNLPRGKPLIDINEVIGNKAPSLPVREGRNETLSENKGFTKGSQRQ</sequence>
<feature type="compositionally biased region" description="Low complexity" evidence="1">
    <location>
        <begin position="514"/>
        <end position="523"/>
    </location>
</feature>
<keyword evidence="3" id="KW-1185">Reference proteome</keyword>
<accession>A0A0C2TVK5</accession>
<dbReference type="Proteomes" id="UP000054549">
    <property type="component" value="Unassembled WGS sequence"/>
</dbReference>
<dbReference type="EMBL" id="KN818222">
    <property type="protein sequence ID" value="KIL71364.1"/>
    <property type="molecule type" value="Genomic_DNA"/>
</dbReference>
<feature type="compositionally biased region" description="Polar residues" evidence="1">
    <location>
        <begin position="496"/>
        <end position="505"/>
    </location>
</feature>
<dbReference type="HOGENOM" id="CLU_447558_0_0_1"/>
<feature type="compositionally biased region" description="Polar residues" evidence="1">
    <location>
        <begin position="174"/>
        <end position="198"/>
    </location>
</feature>
<feature type="compositionally biased region" description="Basic and acidic residues" evidence="1">
    <location>
        <begin position="425"/>
        <end position="445"/>
    </location>
</feature>
<feature type="compositionally biased region" description="Low complexity" evidence="1">
    <location>
        <begin position="75"/>
        <end position="90"/>
    </location>
</feature>
<feature type="compositionally biased region" description="Polar residues" evidence="1">
    <location>
        <begin position="115"/>
        <end position="124"/>
    </location>
</feature>
<proteinExistence type="predicted"/>